<evidence type="ECO:0000259" key="4">
    <source>
        <dbReference type="PROSITE" id="PS51352"/>
    </source>
</evidence>
<dbReference type="CDD" id="cd02966">
    <property type="entry name" value="TlpA_like_family"/>
    <property type="match status" value="1"/>
</dbReference>
<dbReference type="GO" id="GO:0017004">
    <property type="term" value="P:cytochrome complex assembly"/>
    <property type="evidence" value="ECO:0007669"/>
    <property type="project" value="UniProtKB-KW"/>
</dbReference>
<dbReference type="InterPro" id="IPR013740">
    <property type="entry name" value="Redoxin"/>
</dbReference>
<dbReference type="GO" id="GO:0015036">
    <property type="term" value="F:disulfide oxidoreductase activity"/>
    <property type="evidence" value="ECO:0007669"/>
    <property type="project" value="UniProtKB-ARBA"/>
</dbReference>
<dbReference type="PROSITE" id="PS51352">
    <property type="entry name" value="THIOREDOXIN_2"/>
    <property type="match status" value="1"/>
</dbReference>
<sequence length="186" mass="20311">MSRLSLTFACVLGLFVAACDRSAPEEAQENGASAPTSGEIDRSMAGELMPASNLRDLEGRILNLGAVQGTPVLLNLWATWCAPCVKEMPLLDELAGDYEGRMRVITASQDMGGEEKVAGFFAQNQFEHLGSWMDPDAELSFALGDTVLPTTVLYNALGQEVWRVRGDYDWSSEEARTAIDEALRFE</sequence>
<dbReference type="EMBL" id="WTYC01000002">
    <property type="protein sequence ID" value="MXO47849.1"/>
    <property type="molecule type" value="Genomic_DNA"/>
</dbReference>
<dbReference type="GO" id="GO:0030313">
    <property type="term" value="C:cell envelope"/>
    <property type="evidence" value="ECO:0007669"/>
    <property type="project" value="UniProtKB-SubCell"/>
</dbReference>
<accession>A0A844XR65</accession>
<dbReference type="OrthoDB" id="9799347at2"/>
<keyword evidence="3" id="KW-0676">Redox-active center</keyword>
<dbReference type="PROSITE" id="PS00194">
    <property type="entry name" value="THIOREDOXIN_1"/>
    <property type="match status" value="1"/>
</dbReference>
<organism evidence="5 6">
    <name type="scientific">Qipengyuania vulgaris</name>
    <dbReference type="NCBI Taxonomy" id="291985"/>
    <lineage>
        <taxon>Bacteria</taxon>
        <taxon>Pseudomonadati</taxon>
        <taxon>Pseudomonadota</taxon>
        <taxon>Alphaproteobacteria</taxon>
        <taxon>Sphingomonadales</taxon>
        <taxon>Erythrobacteraceae</taxon>
        <taxon>Qipengyuania</taxon>
    </lineage>
</organism>
<evidence type="ECO:0000256" key="2">
    <source>
        <dbReference type="ARBA" id="ARBA00022748"/>
    </source>
</evidence>
<dbReference type="InterPro" id="IPR050553">
    <property type="entry name" value="Thioredoxin_ResA/DsbE_sf"/>
</dbReference>
<keyword evidence="6" id="KW-1185">Reference proteome</keyword>
<keyword evidence="2" id="KW-0201">Cytochrome c-type biogenesis</keyword>
<name>A0A844XR65_9SPHN</name>
<dbReference type="InterPro" id="IPR017937">
    <property type="entry name" value="Thioredoxin_CS"/>
</dbReference>
<reference evidence="5 6" key="1">
    <citation type="submission" date="2019-12" db="EMBL/GenBank/DDBJ databases">
        <title>Genomic-based taxomic classification of the family Erythrobacteraceae.</title>
        <authorList>
            <person name="Xu L."/>
        </authorList>
    </citation>
    <scope>NUCLEOTIDE SEQUENCE [LARGE SCALE GENOMIC DNA]</scope>
    <source>
        <strain evidence="5 6">DSM 17792</strain>
    </source>
</reference>
<comment type="caution">
    <text evidence="5">The sequence shown here is derived from an EMBL/GenBank/DDBJ whole genome shotgun (WGS) entry which is preliminary data.</text>
</comment>
<comment type="subcellular location">
    <subcellularLocation>
        <location evidence="1">Cell envelope</location>
    </subcellularLocation>
</comment>
<dbReference type="InterPro" id="IPR036249">
    <property type="entry name" value="Thioredoxin-like_sf"/>
</dbReference>
<feature type="domain" description="Thioredoxin" evidence="4">
    <location>
        <begin position="43"/>
        <end position="184"/>
    </location>
</feature>
<dbReference type="InterPro" id="IPR013766">
    <property type="entry name" value="Thioredoxin_domain"/>
</dbReference>
<dbReference type="SUPFAM" id="SSF52833">
    <property type="entry name" value="Thioredoxin-like"/>
    <property type="match status" value="1"/>
</dbReference>
<dbReference type="PANTHER" id="PTHR42852">
    <property type="entry name" value="THIOL:DISULFIDE INTERCHANGE PROTEIN DSBE"/>
    <property type="match status" value="1"/>
</dbReference>
<dbReference type="Gene3D" id="3.40.30.10">
    <property type="entry name" value="Glutaredoxin"/>
    <property type="match status" value="1"/>
</dbReference>
<dbReference type="Pfam" id="PF08534">
    <property type="entry name" value="Redoxin"/>
    <property type="match status" value="1"/>
</dbReference>
<evidence type="ECO:0000256" key="1">
    <source>
        <dbReference type="ARBA" id="ARBA00004196"/>
    </source>
</evidence>
<dbReference type="Proteomes" id="UP000448199">
    <property type="component" value="Unassembled WGS sequence"/>
</dbReference>
<dbReference type="AlphaFoldDB" id="A0A844XR65"/>
<gene>
    <name evidence="5" type="ORF">GRI69_06235</name>
</gene>
<evidence type="ECO:0000313" key="5">
    <source>
        <dbReference type="EMBL" id="MXO47849.1"/>
    </source>
</evidence>
<protein>
    <submittedName>
        <fullName evidence="5">Redoxin family protein</fullName>
    </submittedName>
</protein>
<evidence type="ECO:0000313" key="6">
    <source>
        <dbReference type="Proteomes" id="UP000448199"/>
    </source>
</evidence>
<evidence type="ECO:0000256" key="3">
    <source>
        <dbReference type="ARBA" id="ARBA00023284"/>
    </source>
</evidence>
<dbReference type="PANTHER" id="PTHR42852:SF13">
    <property type="entry name" value="PROTEIN DIPZ"/>
    <property type="match status" value="1"/>
</dbReference>
<dbReference type="PROSITE" id="PS51257">
    <property type="entry name" value="PROKAR_LIPOPROTEIN"/>
    <property type="match status" value="1"/>
</dbReference>
<proteinExistence type="predicted"/>